<keyword evidence="1" id="KW-0378">Hydrolase</keyword>
<evidence type="ECO:0000313" key="2">
    <source>
        <dbReference type="Proteomes" id="UP000244384"/>
    </source>
</evidence>
<dbReference type="InterPro" id="IPR050855">
    <property type="entry name" value="NDM-1-like"/>
</dbReference>
<proteinExistence type="predicted"/>
<dbReference type="GO" id="GO:0016787">
    <property type="term" value="F:hydrolase activity"/>
    <property type="evidence" value="ECO:0007669"/>
    <property type="project" value="UniProtKB-KW"/>
</dbReference>
<protein>
    <submittedName>
        <fullName evidence="1">MBL fold metallo-hydrolase</fullName>
    </submittedName>
</protein>
<dbReference type="SUPFAM" id="SSF56281">
    <property type="entry name" value="Metallo-hydrolase/oxidoreductase"/>
    <property type="match status" value="1"/>
</dbReference>
<dbReference type="CDD" id="cd07721">
    <property type="entry name" value="yflN-like_MBL-fold"/>
    <property type="match status" value="1"/>
</dbReference>
<dbReference type="OrthoDB" id="2971563at2"/>
<gene>
    <name evidence="1" type="ORF">C3E78_15340</name>
</gene>
<dbReference type="KEGG" id="aez:C3E78_15340"/>
<evidence type="ECO:0000313" key="1">
    <source>
        <dbReference type="EMBL" id="AWB93474.1"/>
    </source>
</evidence>
<sequence>MITMDVVPGVHLVAVASTNLYVLEDDDAVTIVDAGLPRMWDETTEVLRRIGRDWTDVAGFVLTHGHFDHLGILSRAVAEHSVPVWVHPGDRRIVRQPYRYHPGRPRLAYPILHPRSVPHLASMAAAGGLRVRGVEPGPALVDGETVDLPARPTVVFTPGHTDGHCALHVPSRDVVFTGDALVTLDPYSGRTGPRVVGQGGTHDAATARSSLGRIGATGARVVLTGHGQPWSAGAAEAAALAGAADIA</sequence>
<dbReference type="Gene3D" id="3.60.15.10">
    <property type="entry name" value="Ribonuclease Z/Hydroxyacylglutathione hydrolase-like"/>
    <property type="match status" value="1"/>
</dbReference>
<accession>A0A5F2EXQ4</accession>
<dbReference type="Proteomes" id="UP000244384">
    <property type="component" value="Chromosome"/>
</dbReference>
<keyword evidence="2" id="KW-1185">Reference proteome</keyword>
<dbReference type="EMBL" id="CP026952">
    <property type="protein sequence ID" value="AWB93474.1"/>
    <property type="molecule type" value="Genomic_DNA"/>
</dbReference>
<accession>A0A2S0WQF9</accession>
<reference evidence="2" key="1">
    <citation type="submission" date="2018-01" db="EMBL/GenBank/DDBJ databases">
        <authorList>
            <person name="Li J."/>
        </authorList>
    </citation>
    <scope>NUCLEOTIDE SEQUENCE [LARGE SCALE GENOMIC DNA]</scope>
    <source>
        <strain evidence="2">592</strain>
    </source>
</reference>
<organism evidence="1 2">
    <name type="scientific">Aeromicrobium chenweiae</name>
    <dbReference type="NCBI Taxonomy" id="2079793"/>
    <lineage>
        <taxon>Bacteria</taxon>
        <taxon>Bacillati</taxon>
        <taxon>Actinomycetota</taxon>
        <taxon>Actinomycetes</taxon>
        <taxon>Propionibacteriales</taxon>
        <taxon>Nocardioidaceae</taxon>
        <taxon>Aeromicrobium</taxon>
    </lineage>
</organism>
<dbReference type="InterPro" id="IPR001279">
    <property type="entry name" value="Metallo-B-lactamas"/>
</dbReference>
<dbReference type="AlphaFoldDB" id="A0A2S0WQF9"/>
<name>A0A2S0WQF9_9ACTN</name>
<dbReference type="SMART" id="SM00849">
    <property type="entry name" value="Lactamase_B"/>
    <property type="match status" value="1"/>
</dbReference>
<dbReference type="PANTHER" id="PTHR42951">
    <property type="entry name" value="METALLO-BETA-LACTAMASE DOMAIN-CONTAINING"/>
    <property type="match status" value="1"/>
</dbReference>
<dbReference type="InterPro" id="IPR036866">
    <property type="entry name" value="RibonucZ/Hydroxyglut_hydro"/>
</dbReference>
<dbReference type="Pfam" id="PF00753">
    <property type="entry name" value="Lactamase_B"/>
    <property type="match status" value="1"/>
</dbReference>